<dbReference type="EC" id="4.3.2.7" evidence="1"/>
<dbReference type="GO" id="GO:0006751">
    <property type="term" value="P:glutathione catabolic process"/>
    <property type="evidence" value="ECO:0007669"/>
    <property type="project" value="InterPro"/>
</dbReference>
<feature type="compositionally biased region" description="Low complexity" evidence="3">
    <location>
        <begin position="31"/>
        <end position="43"/>
    </location>
</feature>
<dbReference type="SUPFAM" id="SSF110857">
    <property type="entry name" value="Gamma-glutamyl cyclotransferase-like"/>
    <property type="match status" value="1"/>
</dbReference>
<keyword evidence="2" id="KW-0456">Lyase</keyword>
<proteinExistence type="predicted"/>
<evidence type="ECO:0000256" key="1">
    <source>
        <dbReference type="ARBA" id="ARBA00012344"/>
    </source>
</evidence>
<dbReference type="GO" id="GO:0016740">
    <property type="term" value="F:transferase activity"/>
    <property type="evidence" value="ECO:0007669"/>
    <property type="project" value="UniProtKB-KW"/>
</dbReference>
<gene>
    <name evidence="4" type="ORF">D7S86_03265</name>
</gene>
<dbReference type="InterPro" id="IPR036568">
    <property type="entry name" value="GGCT-like_sf"/>
</dbReference>
<dbReference type="PANTHER" id="PTHR12192">
    <property type="entry name" value="CATION TRANSPORT PROTEIN CHAC-RELATED"/>
    <property type="match status" value="1"/>
</dbReference>
<dbReference type="CDD" id="cd06661">
    <property type="entry name" value="GGCT_like"/>
    <property type="match status" value="1"/>
</dbReference>
<keyword evidence="4" id="KW-0808">Transferase</keyword>
<feature type="compositionally biased region" description="Basic and acidic residues" evidence="3">
    <location>
        <begin position="1"/>
        <end position="12"/>
    </location>
</feature>
<sequence>MTPRAPSDDESKSNPSTPGDTRDPIDPPERAAQPTGPDAPADPTARHGQAAHPAPLDRPAEPGRLAQSDAGGPLDRAPNTHVQPTHVPPCCEGYPPFLGEARHLSESELAASLAQTFSHWDGQTDLWLFGYGSLIWNPGMPALESVRARVHGYHRGLYLWSRVNRGTPDVPGLVLALDRGGSCPGMAFKIEGRGAMPHLEALWKREMAMGSYRPAWLNCSLLDGRRVKALSFVMRRDALTYTGKLDDAMIRHVFECASGRYGTTHDYVARTVTALRECGMPDLALEALLKRCT</sequence>
<evidence type="ECO:0000256" key="2">
    <source>
        <dbReference type="ARBA" id="ARBA00023239"/>
    </source>
</evidence>
<evidence type="ECO:0000313" key="4">
    <source>
        <dbReference type="EMBL" id="RKP58951.1"/>
    </source>
</evidence>
<accession>A0A494Y8D9</accession>
<feature type="compositionally biased region" description="Basic and acidic residues" evidence="3">
    <location>
        <begin position="20"/>
        <end position="29"/>
    </location>
</feature>
<keyword evidence="5" id="KW-1185">Reference proteome</keyword>
<feature type="region of interest" description="Disordered" evidence="3">
    <location>
        <begin position="1"/>
        <end position="88"/>
    </location>
</feature>
<protein>
    <recommendedName>
        <fullName evidence="1">glutathione-specific gamma-glutamylcyclotransferase</fullName>
        <ecNumber evidence="1">4.3.2.7</ecNumber>
    </recommendedName>
</protein>
<comment type="caution">
    <text evidence="4">The sequence shown here is derived from an EMBL/GenBank/DDBJ whole genome shotgun (WGS) entry which is preliminary data.</text>
</comment>
<dbReference type="GO" id="GO:0061928">
    <property type="term" value="F:glutathione specific gamma-glutamylcyclotransferase activity"/>
    <property type="evidence" value="ECO:0007669"/>
    <property type="project" value="UniProtKB-EC"/>
</dbReference>
<dbReference type="EMBL" id="RBZU01000001">
    <property type="protein sequence ID" value="RKP58951.1"/>
    <property type="molecule type" value="Genomic_DNA"/>
</dbReference>
<dbReference type="PANTHER" id="PTHR12192:SF2">
    <property type="entry name" value="GLUTATHIONE-SPECIFIC GAMMA-GLUTAMYLCYCLOTRANSFERASE 2"/>
    <property type="match status" value="1"/>
</dbReference>
<dbReference type="InterPro" id="IPR013024">
    <property type="entry name" value="GGCT-like"/>
</dbReference>
<dbReference type="AlphaFoldDB" id="A0A494Y8D9"/>
<dbReference type="GO" id="GO:0005737">
    <property type="term" value="C:cytoplasm"/>
    <property type="evidence" value="ECO:0007669"/>
    <property type="project" value="TreeGrafter"/>
</dbReference>
<organism evidence="4 5">
    <name type="scientific">Pararobbsia silviterrae</name>
    <dbReference type="NCBI Taxonomy" id="1792498"/>
    <lineage>
        <taxon>Bacteria</taxon>
        <taxon>Pseudomonadati</taxon>
        <taxon>Pseudomonadota</taxon>
        <taxon>Betaproteobacteria</taxon>
        <taxon>Burkholderiales</taxon>
        <taxon>Burkholderiaceae</taxon>
        <taxon>Pararobbsia</taxon>
    </lineage>
</organism>
<evidence type="ECO:0000256" key="3">
    <source>
        <dbReference type="SAM" id="MobiDB-lite"/>
    </source>
</evidence>
<dbReference type="OrthoDB" id="9795692at2"/>
<reference evidence="4 5" key="1">
    <citation type="submission" date="2018-10" db="EMBL/GenBank/DDBJ databases">
        <title>Robbsia sp. DHC34, isolated from soil.</title>
        <authorList>
            <person name="Gao Z.-H."/>
            <person name="Qiu L.-H."/>
        </authorList>
    </citation>
    <scope>NUCLEOTIDE SEQUENCE [LARGE SCALE GENOMIC DNA]</scope>
    <source>
        <strain evidence="4 5">DHC34</strain>
    </source>
</reference>
<name>A0A494Y8D9_9BURK</name>
<evidence type="ECO:0000313" key="5">
    <source>
        <dbReference type="Proteomes" id="UP000270342"/>
    </source>
</evidence>
<dbReference type="Gene3D" id="3.10.490.10">
    <property type="entry name" value="Gamma-glutamyl cyclotransferase-like"/>
    <property type="match status" value="1"/>
</dbReference>
<dbReference type="Proteomes" id="UP000270342">
    <property type="component" value="Unassembled WGS sequence"/>
</dbReference>
<dbReference type="InterPro" id="IPR006840">
    <property type="entry name" value="ChaC"/>
</dbReference>
<dbReference type="Pfam" id="PF04752">
    <property type="entry name" value="ChaC"/>
    <property type="match status" value="1"/>
</dbReference>